<reference evidence="1 2" key="1">
    <citation type="submission" date="2024-01" db="EMBL/GenBank/DDBJ databases">
        <title>Draft genome sequence of Gordonia sp. LSe1-13.</title>
        <authorList>
            <person name="Suphannarot A."/>
            <person name="Mingma R."/>
        </authorList>
    </citation>
    <scope>NUCLEOTIDE SEQUENCE [LARGE SCALE GENOMIC DNA]</scope>
    <source>
        <strain evidence="1 2">LSe1-13</strain>
    </source>
</reference>
<evidence type="ECO:0008006" key="3">
    <source>
        <dbReference type="Google" id="ProtNLM"/>
    </source>
</evidence>
<proteinExistence type="predicted"/>
<sequence length="348" mass="38867">MVIVSASLRNPLAEAWRRSFEVAGFETIGVLSSGTPSPCDSRWTSWRGLLERVEVGRISCIIFWWGTQYFAAQTIPPELSKIRKVLVVDTYPNASVLSTEIREQYYLMLARRRADCFVVYGDHMHTAIETAPRVKRLPDIVALMQPYPLATHSASTGSPKLRDTNSVIFTGRSDLLFSDNPRMRKDRMGPFLESLLDLGFSVTVSDTGNPSENASLSRRGLSLYSRMTNSDVLDGKLSEVIDNYAIHLAGYNVNNRTIERRVKNGLSSRFSLGICARTCQAVPKEAKSAVEFVQQHGIGFAYASPSDFVRTIEFLKGCLDNWDSSHHKWSAEAQVDSLRRIAYGPDSA</sequence>
<protein>
    <recommendedName>
        <fullName evidence="3">Glycosyltransferase family 1 protein</fullName>
    </recommendedName>
</protein>
<dbReference type="EMBL" id="JAZDUF010000003">
    <property type="protein sequence ID" value="MEE3851348.1"/>
    <property type="molecule type" value="Genomic_DNA"/>
</dbReference>
<keyword evidence="2" id="KW-1185">Reference proteome</keyword>
<comment type="caution">
    <text evidence="1">The sequence shown here is derived from an EMBL/GenBank/DDBJ whole genome shotgun (WGS) entry which is preliminary data.</text>
</comment>
<gene>
    <name evidence="1" type="ORF">VZC37_13465</name>
</gene>
<name>A0ABU7MEP0_9ACTN</name>
<dbReference type="Proteomes" id="UP001347146">
    <property type="component" value="Unassembled WGS sequence"/>
</dbReference>
<dbReference type="RefSeq" id="WP_330433058.1">
    <property type="nucleotide sequence ID" value="NZ_JAZDUF010000003.1"/>
</dbReference>
<evidence type="ECO:0000313" key="2">
    <source>
        <dbReference type="Proteomes" id="UP001347146"/>
    </source>
</evidence>
<evidence type="ECO:0000313" key="1">
    <source>
        <dbReference type="EMBL" id="MEE3851348.1"/>
    </source>
</evidence>
<organism evidence="1 2">
    <name type="scientific">Gordonia sesuvii</name>
    <dbReference type="NCBI Taxonomy" id="3116777"/>
    <lineage>
        <taxon>Bacteria</taxon>
        <taxon>Bacillati</taxon>
        <taxon>Actinomycetota</taxon>
        <taxon>Actinomycetes</taxon>
        <taxon>Mycobacteriales</taxon>
        <taxon>Gordoniaceae</taxon>
        <taxon>Gordonia</taxon>
    </lineage>
</organism>
<accession>A0ABU7MEP0</accession>